<dbReference type="InterPro" id="IPR050490">
    <property type="entry name" value="Bact_solute-bd_prot1"/>
</dbReference>
<dbReference type="EMBL" id="FOET01000001">
    <property type="protein sequence ID" value="SEP60273.1"/>
    <property type="molecule type" value="Genomic_DNA"/>
</dbReference>
<sequence length="445" mass="48439">MRTAVQGSAVRGRKGFGRRHAATLTAAVLAASVLTACGSGGPGEEEAGGTLEVWVYQDASTKVQREAVERFNKTSDVKAKLVEVPGEGYQDKMRSAMGTPNAPDVFFNWGGGSISNFVEKDMLVDLTPEIQKDEKLKDAFLPSILNAGKVNDKIYGVPMRGMQPVVLFYNKDVFEKAGAQPPESWDDLLDLVDTFKKEGVTPFALAGTDAWTELMWVEYLLDRIGGAEVFQRIQDGDSSAWGDPAVLKTAETIRDLVDRGAFGKNYASVNYTADGASTLFAKGKAAMHLMGSWEYSNQQANQKEFAEKGLGWTTFPALPDGEGDPKNVVGNPTNFWSVSSKLKGAEREAALEFVKTAAEDWYAEALVDNGDVPTTSGSEDMLAGHPAPDYALFQYDLVRDAPNFTLSWDQALPAQQASPMLTNIQKLFNKQLSPEEFVDAMKALK</sequence>
<dbReference type="Gene3D" id="3.40.190.10">
    <property type="entry name" value="Periplasmic binding protein-like II"/>
    <property type="match status" value="2"/>
</dbReference>
<gene>
    <name evidence="1" type="ORF">SAMN05216481_101355</name>
</gene>
<evidence type="ECO:0000313" key="2">
    <source>
        <dbReference type="Proteomes" id="UP000199055"/>
    </source>
</evidence>
<dbReference type="Pfam" id="PF01547">
    <property type="entry name" value="SBP_bac_1"/>
    <property type="match status" value="1"/>
</dbReference>
<dbReference type="InterPro" id="IPR006059">
    <property type="entry name" value="SBP"/>
</dbReference>
<dbReference type="SUPFAM" id="SSF53850">
    <property type="entry name" value="Periplasmic binding protein-like II"/>
    <property type="match status" value="1"/>
</dbReference>
<protein>
    <submittedName>
        <fullName evidence="1">Xylobiose transport system substrate-binding protein</fullName>
    </submittedName>
</protein>
<name>A0A1H8Z7F9_9ACTN</name>
<dbReference type="PANTHER" id="PTHR43649">
    <property type="entry name" value="ARABINOSE-BINDING PROTEIN-RELATED"/>
    <property type="match status" value="1"/>
</dbReference>
<organism evidence="1 2">
    <name type="scientific">Streptomyces radiopugnans</name>
    <dbReference type="NCBI Taxonomy" id="403935"/>
    <lineage>
        <taxon>Bacteria</taxon>
        <taxon>Bacillati</taxon>
        <taxon>Actinomycetota</taxon>
        <taxon>Actinomycetes</taxon>
        <taxon>Kitasatosporales</taxon>
        <taxon>Streptomycetaceae</taxon>
        <taxon>Streptomyces</taxon>
    </lineage>
</organism>
<dbReference type="STRING" id="403935.SAMN05216481_101355"/>
<evidence type="ECO:0000313" key="1">
    <source>
        <dbReference type="EMBL" id="SEP60273.1"/>
    </source>
</evidence>
<keyword evidence="2" id="KW-1185">Reference proteome</keyword>
<accession>A0A1H8Z7F9</accession>
<reference evidence="1 2" key="1">
    <citation type="submission" date="2016-10" db="EMBL/GenBank/DDBJ databases">
        <authorList>
            <person name="de Groot N.N."/>
        </authorList>
    </citation>
    <scope>NUCLEOTIDE SEQUENCE [LARGE SCALE GENOMIC DNA]</scope>
    <source>
        <strain evidence="1 2">CGMCC 4.3519</strain>
    </source>
</reference>
<proteinExistence type="predicted"/>
<dbReference type="Proteomes" id="UP000199055">
    <property type="component" value="Unassembled WGS sequence"/>
</dbReference>
<dbReference type="PANTHER" id="PTHR43649:SF14">
    <property type="entry name" value="BLR3389 PROTEIN"/>
    <property type="match status" value="1"/>
</dbReference>
<dbReference type="AlphaFoldDB" id="A0A1H8Z7F9"/>